<dbReference type="InterPro" id="IPR011055">
    <property type="entry name" value="Dup_hybrid_motif"/>
</dbReference>
<sequence length="381" mass="42885">MTSRLMMKIRFTTPKPIGLCMALALGLPLVSAPVIAANQNELSGVKNEITHQQRQISSQSKQLDQLQAELKKQELEISAINRTIAKQEGTRDQANQKLTDIERQIGLLTDKENEQKEQLEALVKSYYLMEKAKDATHILRPSESEDRISQYFQYLAASRAQALASLEDTQKQLTAQQQAAQRERERLDKAIAELKQKRQDLAKTRSSRQNTIKGIQGKISQGQNYLNELKKNEQRLKTAIAEAKRRSQVAMDGLSRQKGRLPWPIKGRLLHRYGTLQSGEIRWKGIVIAAQYQQKVSAVYSGTVVFADYLRGYGLVVLIDHGKGDMTLYGYNQTLMKKAGDKVQAGDTIALAGDTGGQSEPSVYFEIRRNSQANNPLNWLD</sequence>
<accession>A0AB39HEL5</accession>
<dbReference type="InterPro" id="IPR050570">
    <property type="entry name" value="Cell_wall_metabolism_enzyme"/>
</dbReference>
<name>A0AB39HEL5_9VIBR</name>
<dbReference type="AlphaFoldDB" id="A0AB39HEL5"/>
<dbReference type="SUPFAM" id="SSF51261">
    <property type="entry name" value="Duplicated hybrid motif"/>
    <property type="match status" value="1"/>
</dbReference>
<dbReference type="InterPro" id="IPR016047">
    <property type="entry name" value="M23ase_b-sheet_dom"/>
</dbReference>
<dbReference type="GO" id="GO:0004222">
    <property type="term" value="F:metalloendopeptidase activity"/>
    <property type="evidence" value="ECO:0007669"/>
    <property type="project" value="TreeGrafter"/>
</dbReference>
<reference evidence="4" key="1">
    <citation type="submission" date="2024-07" db="EMBL/GenBank/DDBJ databases">
        <title>Genome Analysis of a Potential Novel Vibrio Species Secreting pH- and Thermo-stable Alginate Lyase and its Application in Producing Alginate Oligosaccharides.</title>
        <authorList>
            <person name="Huang H."/>
            <person name="Bao K."/>
        </authorList>
    </citation>
    <scope>NUCLEOTIDE SEQUENCE</scope>
    <source>
        <strain evidence="4">HB236076</strain>
    </source>
</reference>
<feature type="signal peptide" evidence="2">
    <location>
        <begin position="1"/>
        <end position="36"/>
    </location>
</feature>
<dbReference type="CDD" id="cd12797">
    <property type="entry name" value="M23_peptidase"/>
    <property type="match status" value="1"/>
</dbReference>
<feature type="coiled-coil region" evidence="1">
    <location>
        <begin position="163"/>
        <end position="246"/>
    </location>
</feature>
<dbReference type="FunFam" id="2.70.70.10:FF:000003">
    <property type="entry name" value="Murein hydrolase activator EnvC"/>
    <property type="match status" value="1"/>
</dbReference>
<dbReference type="RefSeq" id="WP_306101905.1">
    <property type="nucleotide sequence ID" value="NZ_CP162601.1"/>
</dbReference>
<dbReference type="KEGG" id="vih:AB0763_00900"/>
<protein>
    <submittedName>
        <fullName evidence="4">Peptidoglycan DD-metalloendopeptidase family protein</fullName>
    </submittedName>
</protein>
<dbReference type="EMBL" id="CP162601">
    <property type="protein sequence ID" value="XDK25244.1"/>
    <property type="molecule type" value="Genomic_DNA"/>
</dbReference>
<dbReference type="Gene3D" id="2.70.70.10">
    <property type="entry name" value="Glucose Permease (Domain IIA)"/>
    <property type="match status" value="1"/>
</dbReference>
<evidence type="ECO:0000256" key="2">
    <source>
        <dbReference type="SAM" id="SignalP"/>
    </source>
</evidence>
<dbReference type="Pfam" id="PF01551">
    <property type="entry name" value="Peptidase_M23"/>
    <property type="match status" value="1"/>
</dbReference>
<dbReference type="PANTHER" id="PTHR21666:SF270">
    <property type="entry name" value="MUREIN HYDROLASE ACTIVATOR ENVC"/>
    <property type="match status" value="1"/>
</dbReference>
<evidence type="ECO:0000256" key="1">
    <source>
        <dbReference type="SAM" id="Coils"/>
    </source>
</evidence>
<proteinExistence type="predicted"/>
<feature type="coiled-coil region" evidence="1">
    <location>
        <begin position="49"/>
        <end position="111"/>
    </location>
</feature>
<feature type="domain" description="M23ase beta-sheet core" evidence="3">
    <location>
        <begin position="283"/>
        <end position="376"/>
    </location>
</feature>
<dbReference type="PANTHER" id="PTHR21666">
    <property type="entry name" value="PEPTIDASE-RELATED"/>
    <property type="match status" value="1"/>
</dbReference>
<gene>
    <name evidence="4" type="ORF">AB0763_00900</name>
</gene>
<organism evidence="4">
    <name type="scientific">Vibrio sp. HB236076</name>
    <dbReference type="NCBI Taxonomy" id="3232307"/>
    <lineage>
        <taxon>Bacteria</taxon>
        <taxon>Pseudomonadati</taxon>
        <taxon>Pseudomonadota</taxon>
        <taxon>Gammaproteobacteria</taxon>
        <taxon>Vibrionales</taxon>
        <taxon>Vibrionaceae</taxon>
        <taxon>Vibrio</taxon>
    </lineage>
</organism>
<keyword evidence="2" id="KW-0732">Signal</keyword>
<feature type="chain" id="PRO_5044282628" evidence="2">
    <location>
        <begin position="37"/>
        <end position="381"/>
    </location>
</feature>
<keyword evidence="1" id="KW-0175">Coiled coil</keyword>
<dbReference type="Gene3D" id="6.10.250.3150">
    <property type="match status" value="1"/>
</dbReference>
<evidence type="ECO:0000259" key="3">
    <source>
        <dbReference type="Pfam" id="PF01551"/>
    </source>
</evidence>
<evidence type="ECO:0000313" key="4">
    <source>
        <dbReference type="EMBL" id="XDK25244.1"/>
    </source>
</evidence>